<dbReference type="WBParaSite" id="OFLC_0000405301-mRNA-1">
    <property type="protein sequence ID" value="OFLC_0000405301-mRNA-1"/>
    <property type="gene ID" value="OFLC_0000405301"/>
</dbReference>
<evidence type="ECO:0000313" key="5">
    <source>
        <dbReference type="WBParaSite" id="OFLC_0000405301-mRNA-1"/>
    </source>
</evidence>
<sequence>MLIIAICTILGCKTRISFIYLPIPPSLVLLVAAYIFYDLRWKGRLLPPGPTPWLFFGNILHFMFYESIDDMFLTWKQKYGKGC</sequence>
<dbReference type="EMBL" id="UZAJ01002934">
    <property type="protein sequence ID" value="VDO38719.1"/>
    <property type="molecule type" value="Genomic_DNA"/>
</dbReference>
<dbReference type="GO" id="GO:0020037">
    <property type="term" value="F:heme binding"/>
    <property type="evidence" value="ECO:0007669"/>
    <property type="project" value="InterPro"/>
</dbReference>
<dbReference type="SUPFAM" id="SSF48264">
    <property type="entry name" value="Cytochrome P450"/>
    <property type="match status" value="1"/>
</dbReference>
<keyword evidence="1" id="KW-0560">Oxidoreductase</keyword>
<keyword evidence="2" id="KW-0472">Membrane</keyword>
<dbReference type="STRING" id="387005.A0A183H992"/>
<evidence type="ECO:0000256" key="1">
    <source>
        <dbReference type="ARBA" id="ARBA00023033"/>
    </source>
</evidence>
<keyword evidence="4" id="KW-1185">Reference proteome</keyword>
<dbReference type="GO" id="GO:0016705">
    <property type="term" value="F:oxidoreductase activity, acting on paired donors, with incorporation or reduction of molecular oxygen"/>
    <property type="evidence" value="ECO:0007669"/>
    <property type="project" value="InterPro"/>
</dbReference>
<dbReference type="GO" id="GO:0004497">
    <property type="term" value="F:monooxygenase activity"/>
    <property type="evidence" value="ECO:0007669"/>
    <property type="project" value="UniProtKB-KW"/>
</dbReference>
<dbReference type="AlphaFoldDB" id="A0A183H992"/>
<dbReference type="Proteomes" id="UP000267606">
    <property type="component" value="Unassembled WGS sequence"/>
</dbReference>
<organism evidence="5">
    <name type="scientific">Onchocerca flexuosa</name>
    <dbReference type="NCBI Taxonomy" id="387005"/>
    <lineage>
        <taxon>Eukaryota</taxon>
        <taxon>Metazoa</taxon>
        <taxon>Ecdysozoa</taxon>
        <taxon>Nematoda</taxon>
        <taxon>Chromadorea</taxon>
        <taxon>Rhabditida</taxon>
        <taxon>Spirurina</taxon>
        <taxon>Spiruromorpha</taxon>
        <taxon>Filarioidea</taxon>
        <taxon>Onchocercidae</taxon>
        <taxon>Onchocerca</taxon>
    </lineage>
</organism>
<keyword evidence="1" id="KW-0503">Monooxygenase</keyword>
<dbReference type="InterPro" id="IPR036396">
    <property type="entry name" value="Cyt_P450_sf"/>
</dbReference>
<evidence type="ECO:0000313" key="4">
    <source>
        <dbReference type="Proteomes" id="UP000267606"/>
    </source>
</evidence>
<accession>A0A183H992</accession>
<gene>
    <name evidence="3" type="ORF">OFLC_LOCUS4054</name>
</gene>
<evidence type="ECO:0000313" key="3">
    <source>
        <dbReference type="EMBL" id="VDO38719.1"/>
    </source>
</evidence>
<feature type="transmembrane region" description="Helical" evidence="2">
    <location>
        <begin position="18"/>
        <end position="37"/>
    </location>
</feature>
<feature type="transmembrane region" description="Helical" evidence="2">
    <location>
        <begin position="49"/>
        <end position="68"/>
    </location>
</feature>
<reference evidence="3 4" key="2">
    <citation type="submission" date="2018-11" db="EMBL/GenBank/DDBJ databases">
        <authorList>
            <consortium name="Pathogen Informatics"/>
        </authorList>
    </citation>
    <scope>NUCLEOTIDE SEQUENCE [LARGE SCALE GENOMIC DNA]</scope>
</reference>
<dbReference type="GO" id="GO:0005506">
    <property type="term" value="F:iron ion binding"/>
    <property type="evidence" value="ECO:0007669"/>
    <property type="project" value="InterPro"/>
</dbReference>
<keyword evidence="2" id="KW-0812">Transmembrane</keyword>
<reference evidence="5" key="1">
    <citation type="submission" date="2016-06" db="UniProtKB">
        <authorList>
            <consortium name="WormBaseParasite"/>
        </authorList>
    </citation>
    <scope>IDENTIFICATION</scope>
</reference>
<proteinExistence type="predicted"/>
<protein>
    <submittedName>
        <fullName evidence="5">Unspecific monooxygenase</fullName>
    </submittedName>
</protein>
<name>A0A183H992_9BILA</name>
<keyword evidence="2" id="KW-1133">Transmembrane helix</keyword>
<evidence type="ECO:0000256" key="2">
    <source>
        <dbReference type="SAM" id="Phobius"/>
    </source>
</evidence>